<keyword evidence="2" id="KW-1185">Reference proteome</keyword>
<evidence type="ECO:0000313" key="2">
    <source>
        <dbReference type="Proteomes" id="UP000429232"/>
    </source>
</evidence>
<name>A0A6I4I3G6_9SPHI</name>
<dbReference type="AlphaFoldDB" id="A0A6I4I3G6"/>
<keyword evidence="1" id="KW-0489">Methyltransferase</keyword>
<dbReference type="GO" id="GO:0008168">
    <property type="term" value="F:methyltransferase activity"/>
    <property type="evidence" value="ECO:0007669"/>
    <property type="project" value="UniProtKB-KW"/>
</dbReference>
<dbReference type="SUPFAM" id="SSF53335">
    <property type="entry name" value="S-adenosyl-L-methionine-dependent methyltransferases"/>
    <property type="match status" value="1"/>
</dbReference>
<dbReference type="RefSeq" id="WP_157525032.1">
    <property type="nucleotide sequence ID" value="NZ_CP066775.1"/>
</dbReference>
<reference evidence="1 2" key="1">
    <citation type="submission" date="2020-12" db="EMBL/GenBank/DDBJ databases">
        <title>HMF7856_wgs.fasta genome submission.</title>
        <authorList>
            <person name="Kang H."/>
            <person name="Kim H."/>
            <person name="Joh K."/>
        </authorList>
    </citation>
    <scope>NUCLEOTIDE SEQUENCE [LARGE SCALE GENOMIC DNA]</scope>
    <source>
        <strain evidence="1 2">HMF7856</strain>
    </source>
</reference>
<dbReference type="CDD" id="cd02440">
    <property type="entry name" value="AdoMet_MTases"/>
    <property type="match status" value="1"/>
</dbReference>
<dbReference type="KEGG" id="mgik:GO620_016615"/>
<sequence length="229" mass="25634">MKDILGRAIAAHAVSNTADKLWIHNQYGPKEEMPIDTYFREEDDMPDLEWLALEQCTGKILDIGAGAGSHALFLQHEGKDVTAIDISPLAVEVMKQRGVGKAFIADIFTYNQGRFDTLLLLMNGIGLAGTMDGLKRLLNHLKTLLAPGGSILFDSSDVSYLYEDGELPADKYYGEIAYQYEYAGQKGEWFSWLYIDEKTLEDVTVELGFVMEVLMDDEYGQYLARLRAG</sequence>
<accession>A0A6I4I3G6</accession>
<proteinExistence type="predicted"/>
<keyword evidence="1" id="KW-0808">Transferase</keyword>
<protein>
    <submittedName>
        <fullName evidence="1">Class I SAM-dependent methyltransferase</fullName>
    </submittedName>
</protein>
<dbReference type="Gene3D" id="3.40.50.150">
    <property type="entry name" value="Vaccinia Virus protein VP39"/>
    <property type="match status" value="1"/>
</dbReference>
<dbReference type="Proteomes" id="UP000429232">
    <property type="component" value="Chromosome"/>
</dbReference>
<dbReference type="GO" id="GO:0032259">
    <property type="term" value="P:methylation"/>
    <property type="evidence" value="ECO:0007669"/>
    <property type="project" value="UniProtKB-KW"/>
</dbReference>
<dbReference type="InterPro" id="IPR029063">
    <property type="entry name" value="SAM-dependent_MTases_sf"/>
</dbReference>
<dbReference type="EMBL" id="CP066775">
    <property type="protein sequence ID" value="QQL49769.1"/>
    <property type="molecule type" value="Genomic_DNA"/>
</dbReference>
<evidence type="ECO:0000313" key="1">
    <source>
        <dbReference type="EMBL" id="QQL49769.1"/>
    </source>
</evidence>
<organism evidence="1 2">
    <name type="scientific">Mucilaginibacter ginkgonis</name>
    <dbReference type="NCBI Taxonomy" id="2682091"/>
    <lineage>
        <taxon>Bacteria</taxon>
        <taxon>Pseudomonadati</taxon>
        <taxon>Bacteroidota</taxon>
        <taxon>Sphingobacteriia</taxon>
        <taxon>Sphingobacteriales</taxon>
        <taxon>Sphingobacteriaceae</taxon>
        <taxon>Mucilaginibacter</taxon>
    </lineage>
</organism>
<gene>
    <name evidence="1" type="ORF">GO620_016615</name>
</gene>
<dbReference type="Pfam" id="PF13489">
    <property type="entry name" value="Methyltransf_23"/>
    <property type="match status" value="1"/>
</dbReference>